<sequence>MGKGWKTLATLNYSSWLSGNVTFSDDLFKAIPFTADPPITKSWPANKNYRCLFFQSKQKKCNISYSQPVKSSGSYGNSVKGSKAKTSSS</sequence>
<organism evidence="2 3">
    <name type="scientific">Araneus ventricosus</name>
    <name type="common">Orbweaver spider</name>
    <name type="synonym">Epeira ventricosa</name>
    <dbReference type="NCBI Taxonomy" id="182803"/>
    <lineage>
        <taxon>Eukaryota</taxon>
        <taxon>Metazoa</taxon>
        <taxon>Ecdysozoa</taxon>
        <taxon>Arthropoda</taxon>
        <taxon>Chelicerata</taxon>
        <taxon>Arachnida</taxon>
        <taxon>Araneae</taxon>
        <taxon>Araneomorphae</taxon>
        <taxon>Entelegynae</taxon>
        <taxon>Araneoidea</taxon>
        <taxon>Araneidae</taxon>
        <taxon>Araneus</taxon>
    </lineage>
</organism>
<keyword evidence="3" id="KW-1185">Reference proteome</keyword>
<evidence type="ECO:0000256" key="1">
    <source>
        <dbReference type="SAM" id="MobiDB-lite"/>
    </source>
</evidence>
<reference evidence="2 3" key="1">
    <citation type="journal article" date="2019" name="Sci. Rep.">
        <title>Orb-weaving spider Araneus ventricosus genome elucidates the spidroin gene catalogue.</title>
        <authorList>
            <person name="Kono N."/>
            <person name="Nakamura H."/>
            <person name="Ohtoshi R."/>
            <person name="Moran D.A.P."/>
            <person name="Shinohara A."/>
            <person name="Yoshida Y."/>
            <person name="Fujiwara M."/>
            <person name="Mori M."/>
            <person name="Tomita M."/>
            <person name="Arakawa K."/>
        </authorList>
    </citation>
    <scope>NUCLEOTIDE SEQUENCE [LARGE SCALE GENOMIC DNA]</scope>
</reference>
<comment type="caution">
    <text evidence="2">The sequence shown here is derived from an EMBL/GenBank/DDBJ whole genome shotgun (WGS) entry which is preliminary data.</text>
</comment>
<evidence type="ECO:0000313" key="3">
    <source>
        <dbReference type="Proteomes" id="UP000499080"/>
    </source>
</evidence>
<accession>A0A4Y2BW95</accession>
<feature type="region of interest" description="Disordered" evidence="1">
    <location>
        <begin position="66"/>
        <end position="89"/>
    </location>
</feature>
<protein>
    <submittedName>
        <fullName evidence="2">Uncharacterized protein</fullName>
    </submittedName>
</protein>
<proteinExistence type="predicted"/>
<evidence type="ECO:0000313" key="2">
    <source>
        <dbReference type="EMBL" id="GBL96452.1"/>
    </source>
</evidence>
<dbReference type="AlphaFoldDB" id="A0A4Y2BW95"/>
<dbReference type="Proteomes" id="UP000499080">
    <property type="component" value="Unassembled WGS sequence"/>
</dbReference>
<dbReference type="EMBL" id="BGPR01237046">
    <property type="protein sequence ID" value="GBL96452.1"/>
    <property type="molecule type" value="Genomic_DNA"/>
</dbReference>
<name>A0A4Y2BW95_ARAVE</name>
<gene>
    <name evidence="2" type="ORF">AVEN_31532_1</name>
</gene>